<dbReference type="InterPro" id="IPR050363">
    <property type="entry name" value="MIP/Aquaporin"/>
</dbReference>
<dbReference type="Pfam" id="PF00230">
    <property type="entry name" value="MIP"/>
    <property type="match status" value="1"/>
</dbReference>
<dbReference type="InterPro" id="IPR000425">
    <property type="entry name" value="MIP"/>
</dbReference>
<feature type="transmembrane region" description="Helical" evidence="10">
    <location>
        <begin position="241"/>
        <end position="261"/>
    </location>
</feature>
<organism evidence="11 12">
    <name type="scientific">Caerostris extrusa</name>
    <name type="common">Bark spider</name>
    <name type="synonym">Caerostris bankana</name>
    <dbReference type="NCBI Taxonomy" id="172846"/>
    <lineage>
        <taxon>Eukaryota</taxon>
        <taxon>Metazoa</taxon>
        <taxon>Ecdysozoa</taxon>
        <taxon>Arthropoda</taxon>
        <taxon>Chelicerata</taxon>
        <taxon>Arachnida</taxon>
        <taxon>Araneae</taxon>
        <taxon>Araneomorphae</taxon>
        <taxon>Entelegynae</taxon>
        <taxon>Araneoidea</taxon>
        <taxon>Araneidae</taxon>
        <taxon>Caerostris</taxon>
    </lineage>
</organism>
<keyword evidence="3 8" id="KW-0813">Transport</keyword>
<keyword evidence="12" id="KW-1185">Reference proteome</keyword>
<dbReference type="Gene3D" id="1.20.1080.10">
    <property type="entry name" value="Glycerol uptake facilitator protein"/>
    <property type="match status" value="1"/>
</dbReference>
<reference evidence="11 12" key="1">
    <citation type="submission" date="2021-06" db="EMBL/GenBank/DDBJ databases">
        <title>Caerostris extrusa draft genome.</title>
        <authorList>
            <person name="Kono N."/>
            <person name="Arakawa K."/>
        </authorList>
    </citation>
    <scope>NUCLEOTIDE SEQUENCE [LARGE SCALE GENOMIC DNA]</scope>
</reference>
<feature type="region of interest" description="Disordered" evidence="9">
    <location>
        <begin position="288"/>
        <end position="311"/>
    </location>
</feature>
<evidence type="ECO:0000313" key="11">
    <source>
        <dbReference type="EMBL" id="GIX72529.1"/>
    </source>
</evidence>
<dbReference type="AlphaFoldDB" id="A0AAV4MKP0"/>
<evidence type="ECO:0000256" key="2">
    <source>
        <dbReference type="ARBA" id="ARBA00006175"/>
    </source>
</evidence>
<evidence type="ECO:0000256" key="3">
    <source>
        <dbReference type="ARBA" id="ARBA00022448"/>
    </source>
</evidence>
<evidence type="ECO:0000313" key="12">
    <source>
        <dbReference type="Proteomes" id="UP001054945"/>
    </source>
</evidence>
<dbReference type="GO" id="GO:0016323">
    <property type="term" value="C:basolateral plasma membrane"/>
    <property type="evidence" value="ECO:0007669"/>
    <property type="project" value="TreeGrafter"/>
</dbReference>
<comment type="similarity">
    <text evidence="2 8">Belongs to the MIP/aquaporin (TC 1.A.8) family.</text>
</comment>
<feature type="compositionally biased region" description="Basic and acidic residues" evidence="9">
    <location>
        <begin position="290"/>
        <end position="299"/>
    </location>
</feature>
<evidence type="ECO:0000256" key="4">
    <source>
        <dbReference type="ARBA" id="ARBA00022692"/>
    </source>
</evidence>
<sequence>MDAFKRFVFRSVLFLCRSPMKEACAEFLATFFLVLCGDGVMATITLGRLDHNATIISAFGWGLALTIAITISGGISGGHVNPAVTMAMATVKKCPWDHTLPYIASQHIGGFLAAAVVHGVYYDAINEFDQGVRQLPPHVNSTAQIFSTYPQDYVSIGSCFVDQVVGTALLLIVISAVTDQKNTEFPAHFQSPIIGLGLTTIILAFGQNCGAPLNPARDLSPRIFTAIAGWGVKAFSVRDYMWFWIPILGPYVGGILGVWIYRIFIDMPFGSYELFCEPESVEALLSEVEQENRDAEKEPSQPSLEIAITAE</sequence>
<name>A0AAV4MKP0_CAEEX</name>
<dbReference type="GO" id="GO:0015254">
    <property type="term" value="F:glycerol channel activity"/>
    <property type="evidence" value="ECO:0007669"/>
    <property type="project" value="TreeGrafter"/>
</dbReference>
<dbReference type="PANTHER" id="PTHR43829">
    <property type="entry name" value="AQUAPORIN OR AQUAGLYCEROPORIN RELATED"/>
    <property type="match status" value="1"/>
</dbReference>
<comment type="function">
    <text evidence="7">Aquaglyceroporin that may modulate the water content and osmolytes during anhydrobiosis.</text>
</comment>
<keyword evidence="4 8" id="KW-0812">Transmembrane</keyword>
<dbReference type="GO" id="GO:0015250">
    <property type="term" value="F:water channel activity"/>
    <property type="evidence" value="ECO:0007669"/>
    <property type="project" value="TreeGrafter"/>
</dbReference>
<dbReference type="PANTHER" id="PTHR43829:SF9">
    <property type="entry name" value="AQUAPORIN-9"/>
    <property type="match status" value="1"/>
</dbReference>
<comment type="caution">
    <text evidence="11">The sequence shown here is derived from an EMBL/GenBank/DDBJ whole genome shotgun (WGS) entry which is preliminary data.</text>
</comment>
<protein>
    <submittedName>
        <fullName evidence="11">Aquaporin-10</fullName>
    </submittedName>
</protein>
<evidence type="ECO:0000256" key="10">
    <source>
        <dbReference type="SAM" id="Phobius"/>
    </source>
</evidence>
<evidence type="ECO:0000256" key="7">
    <source>
        <dbReference type="ARBA" id="ARBA00045280"/>
    </source>
</evidence>
<evidence type="ECO:0000256" key="1">
    <source>
        <dbReference type="ARBA" id="ARBA00004141"/>
    </source>
</evidence>
<keyword evidence="5 10" id="KW-1133">Transmembrane helix</keyword>
<dbReference type="CDD" id="cd00333">
    <property type="entry name" value="MIP"/>
    <property type="match status" value="1"/>
</dbReference>
<evidence type="ECO:0000256" key="5">
    <source>
        <dbReference type="ARBA" id="ARBA00022989"/>
    </source>
</evidence>
<evidence type="ECO:0000256" key="6">
    <source>
        <dbReference type="ARBA" id="ARBA00023136"/>
    </source>
</evidence>
<dbReference type="InterPro" id="IPR022357">
    <property type="entry name" value="MIP_CS"/>
</dbReference>
<dbReference type="InterPro" id="IPR023271">
    <property type="entry name" value="Aquaporin-like"/>
</dbReference>
<evidence type="ECO:0000256" key="8">
    <source>
        <dbReference type="RuleBase" id="RU000477"/>
    </source>
</evidence>
<dbReference type="EMBL" id="BPLR01002326">
    <property type="protein sequence ID" value="GIX72529.1"/>
    <property type="molecule type" value="Genomic_DNA"/>
</dbReference>
<dbReference type="SUPFAM" id="SSF81338">
    <property type="entry name" value="Aquaporin-like"/>
    <property type="match status" value="1"/>
</dbReference>
<feature type="transmembrane region" description="Helical" evidence="10">
    <location>
        <begin position="100"/>
        <end position="121"/>
    </location>
</feature>
<dbReference type="PRINTS" id="PR00783">
    <property type="entry name" value="MINTRINSICP"/>
</dbReference>
<keyword evidence="6 10" id="KW-0472">Membrane</keyword>
<evidence type="ECO:0000256" key="9">
    <source>
        <dbReference type="SAM" id="MobiDB-lite"/>
    </source>
</evidence>
<accession>A0AAV4MKP0</accession>
<gene>
    <name evidence="11" type="primary">AQP10</name>
    <name evidence="11" type="ORF">CEXT_626891</name>
</gene>
<dbReference type="Proteomes" id="UP001054945">
    <property type="component" value="Unassembled WGS sequence"/>
</dbReference>
<feature type="transmembrane region" description="Helical" evidence="10">
    <location>
        <begin position="153"/>
        <end position="177"/>
    </location>
</feature>
<feature type="transmembrane region" description="Helical" evidence="10">
    <location>
        <begin position="58"/>
        <end position="80"/>
    </location>
</feature>
<proteinExistence type="inferred from homology"/>
<comment type="subcellular location">
    <subcellularLocation>
        <location evidence="1">Membrane</location>
        <topology evidence="1">Multi-pass membrane protein</topology>
    </subcellularLocation>
</comment>
<dbReference type="NCBIfam" id="TIGR00861">
    <property type="entry name" value="MIP"/>
    <property type="match status" value="1"/>
</dbReference>
<dbReference type="PROSITE" id="PS00221">
    <property type="entry name" value="MIP"/>
    <property type="match status" value="1"/>
</dbReference>